<dbReference type="EMBL" id="LSBJ02000010">
    <property type="protein sequence ID" value="OWT42595.1"/>
    <property type="molecule type" value="Genomic_DNA"/>
</dbReference>
<keyword evidence="3" id="KW-1185">Reference proteome</keyword>
<reference evidence="2 3" key="1">
    <citation type="journal article" date="2016" name="PLoS Pathog.">
        <title>Biosynthesis of antibiotic leucinostatins in bio-control fungus Purpureocillium lilacinum and their inhibition on phytophthora revealed by genome mining.</title>
        <authorList>
            <person name="Wang G."/>
            <person name="Liu Z."/>
            <person name="Lin R."/>
            <person name="Li E."/>
            <person name="Mao Z."/>
            <person name="Ling J."/>
            <person name="Yang Y."/>
            <person name="Yin W.B."/>
            <person name="Xie B."/>
        </authorList>
    </citation>
    <scope>NUCLEOTIDE SEQUENCE [LARGE SCALE GENOMIC DNA]</scope>
    <source>
        <strain evidence="2">170</strain>
    </source>
</reference>
<protein>
    <recommendedName>
        <fullName evidence="4">Fungal specific transcription factor domain-containing protein</fullName>
    </recommendedName>
</protein>
<dbReference type="PANTHER" id="PTHR37540">
    <property type="entry name" value="TRANSCRIPTION FACTOR (ACR-2), PUTATIVE-RELATED-RELATED"/>
    <property type="match status" value="1"/>
</dbReference>
<comment type="caution">
    <text evidence="2">The sequence shown here is derived from an EMBL/GenBank/DDBJ whole genome shotgun (WGS) entry which is preliminary data.</text>
</comment>
<dbReference type="KEGG" id="pchm:VFPPC_18263"/>
<dbReference type="Proteomes" id="UP000078397">
    <property type="component" value="Unassembled WGS sequence"/>
</dbReference>
<dbReference type="AlphaFoldDB" id="A0A219AQZ7"/>
<proteinExistence type="predicted"/>
<dbReference type="GeneID" id="33937098"/>
<accession>A0A219AQZ7</accession>
<dbReference type="PANTHER" id="PTHR37540:SF5">
    <property type="entry name" value="TRANSCRIPTION FACTOR DOMAIN-CONTAINING PROTEIN"/>
    <property type="match status" value="1"/>
</dbReference>
<dbReference type="STRING" id="1380566.A0A219AQZ7"/>
<gene>
    <name evidence="2" type="ORF">VFPPC_18263</name>
</gene>
<evidence type="ECO:0000313" key="3">
    <source>
        <dbReference type="Proteomes" id="UP000078397"/>
    </source>
</evidence>
<evidence type="ECO:0000256" key="1">
    <source>
        <dbReference type="SAM" id="MobiDB-lite"/>
    </source>
</evidence>
<evidence type="ECO:0008006" key="4">
    <source>
        <dbReference type="Google" id="ProtNLM"/>
    </source>
</evidence>
<sequence>MDISPTETTWLDLWTAISSRTKTPARQNIATREQQSTSAYHSTSSDIRTWLDGEIDPFSSLLINMNQRSLVLLRQNASSPLRTSVHADPSGIYKRICSKDPAWLFMHLYYAARRFSQSSNGFDCEATKYLLQSESAVSHSTRESPYMIDDSTIATVACLANIENLNGEASTAYIHMGGLKRMVQIRGGLPKLGMQGILRRMVQWSDLLTSLNLETVPHFSPTLPENSFELWHFTPAPVQDKYHLVTNPELATITTQKHHIIVSHVLISLHQLATFLNSVGDGLLPWDASYPDRVHEIEYSIALSLYGDHVIAENDDKVEIGHLLLQAALLHIYTNLRQTPVGGTIRDTLLSRLRALLSSMDLAHHSRRFPAEMVWVLIIGISAAVGPTQAKFLHEARQVCVKSQTRSWIEVTDLLQSMPALLDACMATCADMWLRSQRDESGSRLRTHPPQSNPHTCRRVSSPILIERNAICALREYSGETMG</sequence>
<feature type="region of interest" description="Disordered" evidence="1">
    <location>
        <begin position="440"/>
        <end position="459"/>
    </location>
</feature>
<evidence type="ECO:0000313" key="2">
    <source>
        <dbReference type="EMBL" id="OWT42595.1"/>
    </source>
</evidence>
<name>A0A219AQZ7_METCM</name>
<dbReference type="RefSeq" id="XP_022285087.1">
    <property type="nucleotide sequence ID" value="XM_022429905.1"/>
</dbReference>
<organism evidence="2 3">
    <name type="scientific">Pochonia chlamydosporia 170</name>
    <dbReference type="NCBI Taxonomy" id="1380566"/>
    <lineage>
        <taxon>Eukaryota</taxon>
        <taxon>Fungi</taxon>
        <taxon>Dikarya</taxon>
        <taxon>Ascomycota</taxon>
        <taxon>Pezizomycotina</taxon>
        <taxon>Sordariomycetes</taxon>
        <taxon>Hypocreomycetidae</taxon>
        <taxon>Hypocreales</taxon>
        <taxon>Clavicipitaceae</taxon>
        <taxon>Pochonia</taxon>
    </lineage>
</organism>
<dbReference type="OrthoDB" id="4158087at2759"/>